<comment type="similarity">
    <text evidence="5">Belongs to the globin family.</text>
</comment>
<evidence type="ECO:0000259" key="6">
    <source>
        <dbReference type="PROSITE" id="PS01033"/>
    </source>
</evidence>
<dbReference type="GO" id="GO:0020037">
    <property type="term" value="F:heme binding"/>
    <property type="evidence" value="ECO:0007669"/>
    <property type="project" value="InterPro"/>
</dbReference>
<dbReference type="PANTHER" id="PTHR43396">
    <property type="entry name" value="FLAVOHEMOPROTEIN"/>
    <property type="match status" value="1"/>
</dbReference>
<dbReference type="InterPro" id="IPR012292">
    <property type="entry name" value="Globin/Proto"/>
</dbReference>
<dbReference type="InterPro" id="IPR000971">
    <property type="entry name" value="Globin"/>
</dbReference>
<name>A0A386ZCT1_9NOCA</name>
<dbReference type="OrthoDB" id="3213438at2"/>
<dbReference type="AlphaFoldDB" id="A0A386ZCT1"/>
<evidence type="ECO:0000256" key="2">
    <source>
        <dbReference type="ARBA" id="ARBA00022621"/>
    </source>
</evidence>
<dbReference type="Proteomes" id="UP000267164">
    <property type="component" value="Chromosome"/>
</dbReference>
<dbReference type="EMBL" id="CP032568">
    <property type="protein sequence ID" value="AYF75147.1"/>
    <property type="molecule type" value="Genomic_DNA"/>
</dbReference>
<keyword evidence="8" id="KW-1185">Reference proteome</keyword>
<evidence type="ECO:0000313" key="7">
    <source>
        <dbReference type="EMBL" id="AYF75147.1"/>
    </source>
</evidence>
<evidence type="ECO:0000256" key="5">
    <source>
        <dbReference type="RuleBase" id="RU000356"/>
    </source>
</evidence>
<dbReference type="GO" id="GO:0019825">
    <property type="term" value="F:oxygen binding"/>
    <property type="evidence" value="ECO:0007669"/>
    <property type="project" value="InterPro"/>
</dbReference>
<keyword evidence="3" id="KW-0479">Metal-binding</keyword>
<sequence>MRHGSSQQPTRETELGDIPVNIEALQSSWQQVDAIGPEAVEYFYDHLFAAHPEVRGMFAEDLAPQRERFLAGLARIVTNVQTLAEDPSFVQQLGAHHARLGVVADHYPVAGASLLATLEHFLGDGWTPELAQTWTAAYGAVADLMLSADVAA</sequence>
<proteinExistence type="inferred from homology"/>
<organism evidence="7 8">
    <name type="scientific">Nocardia yunnanensis</name>
    <dbReference type="NCBI Taxonomy" id="2382165"/>
    <lineage>
        <taxon>Bacteria</taxon>
        <taxon>Bacillati</taxon>
        <taxon>Actinomycetota</taxon>
        <taxon>Actinomycetes</taxon>
        <taxon>Mycobacteriales</taxon>
        <taxon>Nocardiaceae</taxon>
        <taxon>Nocardia</taxon>
    </lineage>
</organism>
<dbReference type="SUPFAM" id="SSF46458">
    <property type="entry name" value="Globin-like"/>
    <property type="match status" value="1"/>
</dbReference>
<keyword evidence="2 5" id="KW-0561">Oxygen transport</keyword>
<evidence type="ECO:0000256" key="3">
    <source>
        <dbReference type="ARBA" id="ARBA00022723"/>
    </source>
</evidence>
<dbReference type="PANTHER" id="PTHR43396:SF3">
    <property type="entry name" value="FLAVOHEMOPROTEIN"/>
    <property type="match status" value="1"/>
</dbReference>
<dbReference type="GO" id="GO:0008941">
    <property type="term" value="F:nitric oxide dioxygenase NAD(P)H activity"/>
    <property type="evidence" value="ECO:0007669"/>
    <property type="project" value="TreeGrafter"/>
</dbReference>
<keyword evidence="4" id="KW-0408">Iron</keyword>
<keyword evidence="1 5" id="KW-0349">Heme</keyword>
<keyword evidence="5" id="KW-0813">Transport</keyword>
<dbReference type="GO" id="GO:0071500">
    <property type="term" value="P:cellular response to nitrosative stress"/>
    <property type="evidence" value="ECO:0007669"/>
    <property type="project" value="TreeGrafter"/>
</dbReference>
<dbReference type="Gene3D" id="1.10.490.10">
    <property type="entry name" value="Globins"/>
    <property type="match status" value="1"/>
</dbReference>
<gene>
    <name evidence="7" type="ORF">D7D52_16175</name>
</gene>
<dbReference type="GO" id="GO:0046872">
    <property type="term" value="F:metal ion binding"/>
    <property type="evidence" value="ECO:0007669"/>
    <property type="project" value="UniProtKB-KW"/>
</dbReference>
<dbReference type="KEGG" id="nyu:D7D52_16175"/>
<dbReference type="GO" id="GO:0046210">
    <property type="term" value="P:nitric oxide catabolic process"/>
    <property type="evidence" value="ECO:0007669"/>
    <property type="project" value="TreeGrafter"/>
</dbReference>
<dbReference type="GO" id="GO:0005344">
    <property type="term" value="F:oxygen carrier activity"/>
    <property type="evidence" value="ECO:0007669"/>
    <property type="project" value="UniProtKB-KW"/>
</dbReference>
<dbReference type="PROSITE" id="PS01033">
    <property type="entry name" value="GLOBIN"/>
    <property type="match status" value="1"/>
</dbReference>
<evidence type="ECO:0000256" key="1">
    <source>
        <dbReference type="ARBA" id="ARBA00022617"/>
    </source>
</evidence>
<dbReference type="Pfam" id="PF00042">
    <property type="entry name" value="Globin"/>
    <property type="match status" value="1"/>
</dbReference>
<reference evidence="7 8" key="1">
    <citation type="submission" date="2018-09" db="EMBL/GenBank/DDBJ databases">
        <title>Nocardia yunnanensis sp. nov., an actinomycete isolated from a soil sample.</title>
        <authorList>
            <person name="Zhang J."/>
        </authorList>
    </citation>
    <scope>NUCLEOTIDE SEQUENCE [LARGE SCALE GENOMIC DNA]</scope>
    <source>
        <strain evidence="7 8">CFHS0054</strain>
    </source>
</reference>
<dbReference type="GO" id="GO:0071949">
    <property type="term" value="F:FAD binding"/>
    <property type="evidence" value="ECO:0007669"/>
    <property type="project" value="TreeGrafter"/>
</dbReference>
<evidence type="ECO:0000256" key="4">
    <source>
        <dbReference type="ARBA" id="ARBA00023004"/>
    </source>
</evidence>
<evidence type="ECO:0000313" key="8">
    <source>
        <dbReference type="Proteomes" id="UP000267164"/>
    </source>
</evidence>
<accession>A0A386ZCT1</accession>
<feature type="domain" description="Globin" evidence="6">
    <location>
        <begin position="14"/>
        <end position="150"/>
    </location>
</feature>
<dbReference type="InterPro" id="IPR009050">
    <property type="entry name" value="Globin-like_sf"/>
</dbReference>
<protein>
    <recommendedName>
        <fullName evidence="6">Globin domain-containing protein</fullName>
    </recommendedName>
</protein>